<sequence>MRQTTIAPDRPSTRDQLLTLLKKSEGLTADQLARRLGITSMAVRKHLIALERDGLITTSLQRRRIGRPARLYRLSERADALFPQQYDTMLSDVLHDLETLDGPAKVELVLHRRVQRLGEQLAERLERTPTLRDRVRYLAETLDALGYYTSWEQLDSETFRLCQYHCPIRRVAAEFPATCEAEAELYRVLLRAQVERRCHLATGDACCSYLIRAPEIAAAE</sequence>
<name>B9KZQ6_THERP</name>
<keyword evidence="3" id="KW-1185">Reference proteome</keyword>
<dbReference type="InterPro" id="IPR011991">
    <property type="entry name" value="ArsR-like_HTH"/>
</dbReference>
<dbReference type="STRING" id="309801.trd_1526"/>
<dbReference type="RefSeq" id="WP_015922473.1">
    <property type="nucleotide sequence ID" value="NC_011959.1"/>
</dbReference>
<dbReference type="HOGENOM" id="CLU_078469_2_1_0"/>
<dbReference type="EMBL" id="CP001275">
    <property type="protein sequence ID" value="ACM04987.1"/>
    <property type="molecule type" value="Genomic_DNA"/>
</dbReference>
<dbReference type="SUPFAM" id="SSF46785">
    <property type="entry name" value="Winged helix' DNA-binding domain"/>
    <property type="match status" value="1"/>
</dbReference>
<evidence type="ECO:0000313" key="2">
    <source>
        <dbReference type="EMBL" id="ACM04987.1"/>
    </source>
</evidence>
<dbReference type="InterPro" id="IPR013196">
    <property type="entry name" value="HTH_11"/>
</dbReference>
<dbReference type="Gene3D" id="1.10.10.10">
    <property type="entry name" value="Winged helix-like DNA-binding domain superfamily/Winged helix DNA-binding domain"/>
    <property type="match status" value="1"/>
</dbReference>
<organism evidence="2 3">
    <name type="scientific">Thermomicrobium roseum (strain ATCC 27502 / DSM 5159 / P-2)</name>
    <dbReference type="NCBI Taxonomy" id="309801"/>
    <lineage>
        <taxon>Bacteria</taxon>
        <taxon>Pseudomonadati</taxon>
        <taxon>Thermomicrobiota</taxon>
        <taxon>Thermomicrobia</taxon>
        <taxon>Thermomicrobiales</taxon>
        <taxon>Thermomicrobiaceae</taxon>
        <taxon>Thermomicrobium</taxon>
    </lineage>
</organism>
<dbReference type="InterPro" id="IPR036390">
    <property type="entry name" value="WH_DNA-bd_sf"/>
</dbReference>
<dbReference type="PANTHER" id="PTHR38600">
    <property type="entry name" value="TRANSCRIPTIONAL REGULATORY PROTEIN"/>
    <property type="match status" value="1"/>
</dbReference>
<protein>
    <recommendedName>
        <fullName evidence="1">Helix-turn-helix type 11 domain-containing protein</fullName>
    </recommendedName>
</protein>
<dbReference type="GO" id="GO:0006355">
    <property type="term" value="P:regulation of DNA-templated transcription"/>
    <property type="evidence" value="ECO:0007669"/>
    <property type="project" value="UniProtKB-ARBA"/>
</dbReference>
<evidence type="ECO:0000259" key="1">
    <source>
        <dbReference type="Pfam" id="PF08279"/>
    </source>
</evidence>
<gene>
    <name evidence="2" type="ordered locus">trd_1526</name>
</gene>
<dbReference type="Pfam" id="PF08279">
    <property type="entry name" value="HTH_11"/>
    <property type="match status" value="1"/>
</dbReference>
<dbReference type="AlphaFoldDB" id="B9KZQ6"/>
<reference evidence="2 3" key="1">
    <citation type="journal article" date="2009" name="PLoS ONE">
        <title>Complete genome sequence of the aerobic CO-oxidizing thermophile Thermomicrobium roseum.</title>
        <authorList>
            <person name="Wu D."/>
            <person name="Raymond J."/>
            <person name="Wu M."/>
            <person name="Chatterji S."/>
            <person name="Ren Q."/>
            <person name="Graham J.E."/>
            <person name="Bryant D.A."/>
            <person name="Robb F."/>
            <person name="Colman A."/>
            <person name="Tallon L.J."/>
            <person name="Badger J.H."/>
            <person name="Madupu R."/>
            <person name="Ward N.L."/>
            <person name="Eisen J.A."/>
        </authorList>
    </citation>
    <scope>NUCLEOTIDE SEQUENCE [LARGE SCALE GENOMIC DNA]</scope>
    <source>
        <strain evidence="3">ATCC 27502 / DSM 5159 / P-2</strain>
    </source>
</reference>
<proteinExistence type="predicted"/>
<accession>B9KZQ6</accession>
<dbReference type="PANTHER" id="PTHR38600:SF2">
    <property type="entry name" value="SLL0088 PROTEIN"/>
    <property type="match status" value="1"/>
</dbReference>
<feature type="domain" description="Helix-turn-helix type 11" evidence="1">
    <location>
        <begin position="14"/>
        <end position="61"/>
    </location>
</feature>
<dbReference type="InterPro" id="IPR036388">
    <property type="entry name" value="WH-like_DNA-bd_sf"/>
</dbReference>
<evidence type="ECO:0000313" key="3">
    <source>
        <dbReference type="Proteomes" id="UP000000447"/>
    </source>
</evidence>
<dbReference type="eggNOG" id="COG2345">
    <property type="taxonomic scope" value="Bacteria"/>
</dbReference>
<dbReference type="CDD" id="cd00090">
    <property type="entry name" value="HTH_ARSR"/>
    <property type="match status" value="1"/>
</dbReference>
<dbReference type="KEGG" id="tro:trd_1526"/>
<dbReference type="Proteomes" id="UP000000447">
    <property type="component" value="Chromosome"/>
</dbReference>